<dbReference type="AlphaFoldDB" id="A0A3M2WDK4"/>
<evidence type="ECO:0000313" key="2">
    <source>
        <dbReference type="Proteomes" id="UP000277952"/>
    </source>
</evidence>
<accession>A0A3M2WDK4</accession>
<comment type="caution">
    <text evidence="1">The sequence shown here is derived from an EMBL/GenBank/DDBJ whole genome shotgun (WGS) entry which is preliminary data.</text>
</comment>
<proteinExistence type="predicted"/>
<evidence type="ECO:0000313" key="1">
    <source>
        <dbReference type="EMBL" id="RML49235.1"/>
    </source>
</evidence>
<gene>
    <name evidence="1" type="ORF">ALQ94_02247</name>
</gene>
<dbReference type="Proteomes" id="UP000277952">
    <property type="component" value="Unassembled WGS sequence"/>
</dbReference>
<name>A0A3M2WDK4_PSEA0</name>
<protein>
    <submittedName>
        <fullName evidence="1">Uncharacterized protein</fullName>
    </submittedName>
</protein>
<organism evidence="1 2">
    <name type="scientific">Pseudomonas amygdali pv. morsprunorum</name>
    <dbReference type="NCBI Taxonomy" id="129138"/>
    <lineage>
        <taxon>Bacteria</taxon>
        <taxon>Pseudomonadati</taxon>
        <taxon>Pseudomonadota</taxon>
        <taxon>Gammaproteobacteria</taxon>
        <taxon>Pseudomonadales</taxon>
        <taxon>Pseudomonadaceae</taxon>
        <taxon>Pseudomonas</taxon>
        <taxon>Pseudomonas amygdali</taxon>
    </lineage>
</organism>
<dbReference type="EMBL" id="RBNS01000284">
    <property type="protein sequence ID" value="RML49235.1"/>
    <property type="molecule type" value="Genomic_DNA"/>
</dbReference>
<sequence length="51" mass="5900">MSLLDYVGISSIRHLFYIDEAVEQSRGKWRPPVSLLNGIEVIDFNKFSDWG</sequence>
<reference evidence="1 2" key="1">
    <citation type="submission" date="2018-08" db="EMBL/GenBank/DDBJ databases">
        <title>Recombination of ecologically and evolutionarily significant loci maintains genetic cohesion in the Pseudomonas syringae species complex.</title>
        <authorList>
            <person name="Dillon M."/>
            <person name="Thakur S."/>
            <person name="Almeida R.N.D."/>
            <person name="Weir B.S."/>
            <person name="Guttman D.S."/>
        </authorList>
    </citation>
    <scope>NUCLEOTIDE SEQUENCE [LARGE SCALE GENOMIC DNA]</scope>
    <source>
        <strain evidence="1 2">19322</strain>
    </source>
</reference>